<dbReference type="GO" id="GO:0016746">
    <property type="term" value="F:acyltransferase activity"/>
    <property type="evidence" value="ECO:0007669"/>
    <property type="project" value="UniProtKB-KW"/>
</dbReference>
<dbReference type="EC" id="2.3.1.-" evidence="3"/>
<proteinExistence type="predicted"/>
<evidence type="ECO:0000313" key="4">
    <source>
        <dbReference type="Proteomes" id="UP001629745"/>
    </source>
</evidence>
<reference evidence="3 4" key="1">
    <citation type="submission" date="2023-11" db="EMBL/GenBank/DDBJ databases">
        <authorList>
            <person name="Val-Calvo J."/>
            <person name="Scortti M."/>
            <person name="Vazquez-Boland J."/>
        </authorList>
    </citation>
    <scope>NUCLEOTIDE SEQUENCE [LARGE SCALE GENOMIC DNA]</scope>
    <source>
        <strain evidence="3 4">PAM 2766</strain>
    </source>
</reference>
<dbReference type="Proteomes" id="UP001629745">
    <property type="component" value="Unassembled WGS sequence"/>
</dbReference>
<dbReference type="CDD" id="cd04301">
    <property type="entry name" value="NAT_SF"/>
    <property type="match status" value="1"/>
</dbReference>
<dbReference type="InterPro" id="IPR000182">
    <property type="entry name" value="GNAT_dom"/>
</dbReference>
<protein>
    <submittedName>
        <fullName evidence="3">GNAT family N-acetyltransferase</fullName>
        <ecNumber evidence="3">2.3.1.-</ecNumber>
    </submittedName>
</protein>
<sequence length="107" mass="11858">MEVTCDRTQNERSPAVANRIEHNAGQNRFEIYVDDTLAGYADYVEAHGVRDFGHTVTEPDFRGQGIAGQVVKAALDETREQGLKIVPSCSYVAKYVQSHPEYADLVA</sequence>
<dbReference type="InterPro" id="IPR016181">
    <property type="entry name" value="Acyl_CoA_acyltransferase"/>
</dbReference>
<evidence type="ECO:0000313" key="3">
    <source>
        <dbReference type="EMBL" id="MFM1723868.1"/>
    </source>
</evidence>
<keyword evidence="3" id="KW-0012">Acyltransferase</keyword>
<keyword evidence="3" id="KW-0808">Transferase</keyword>
<evidence type="ECO:0000259" key="2">
    <source>
        <dbReference type="PROSITE" id="PS51729"/>
    </source>
</evidence>
<dbReference type="InterPro" id="IPR045057">
    <property type="entry name" value="Gcn5-rel_NAT"/>
</dbReference>
<gene>
    <name evidence="3" type="ORF">ABEU20_002440</name>
</gene>
<feature type="domain" description="N-acetyltransferase" evidence="2">
    <location>
        <begin position="21"/>
        <end position="107"/>
    </location>
</feature>
<feature type="domain" description="N-acetyltransferase" evidence="1">
    <location>
        <begin position="1"/>
        <end position="107"/>
    </location>
</feature>
<comment type="caution">
    <text evidence="3">The sequence shown here is derived from an EMBL/GenBank/DDBJ whole genome shotgun (WGS) entry which is preliminary data.</text>
</comment>
<dbReference type="PROSITE" id="PS51729">
    <property type="entry name" value="GNAT_YJDJ"/>
    <property type="match status" value="1"/>
</dbReference>
<dbReference type="Pfam" id="PF14542">
    <property type="entry name" value="Acetyltransf_CG"/>
    <property type="match status" value="1"/>
</dbReference>
<name>A0ABW9FFJ3_9NOCA</name>
<dbReference type="SUPFAM" id="SSF55729">
    <property type="entry name" value="Acyl-CoA N-acyltransferases (Nat)"/>
    <property type="match status" value="1"/>
</dbReference>
<evidence type="ECO:0000259" key="1">
    <source>
        <dbReference type="PROSITE" id="PS51186"/>
    </source>
</evidence>
<dbReference type="EMBL" id="JBDLNV010000003">
    <property type="protein sequence ID" value="MFM1723868.1"/>
    <property type="molecule type" value="Genomic_DNA"/>
</dbReference>
<dbReference type="PANTHER" id="PTHR31435">
    <property type="entry name" value="PROTEIN NATD1"/>
    <property type="match status" value="1"/>
</dbReference>
<keyword evidence="4" id="KW-1185">Reference proteome</keyword>
<dbReference type="Gene3D" id="3.40.630.30">
    <property type="match status" value="1"/>
</dbReference>
<dbReference type="PANTHER" id="PTHR31435:SF9">
    <property type="entry name" value="PROTEIN NATD1"/>
    <property type="match status" value="1"/>
</dbReference>
<dbReference type="InterPro" id="IPR031165">
    <property type="entry name" value="GNAT_YJDJ"/>
</dbReference>
<dbReference type="PROSITE" id="PS51186">
    <property type="entry name" value="GNAT"/>
    <property type="match status" value="1"/>
</dbReference>
<accession>A0ABW9FFJ3</accession>
<organism evidence="3 4">
    <name type="scientific">Rhodococcus parequi</name>
    <dbReference type="NCBI Taxonomy" id="3137122"/>
    <lineage>
        <taxon>Bacteria</taxon>
        <taxon>Bacillati</taxon>
        <taxon>Actinomycetota</taxon>
        <taxon>Actinomycetes</taxon>
        <taxon>Mycobacteriales</taxon>
        <taxon>Nocardiaceae</taxon>
        <taxon>Rhodococcus</taxon>
    </lineage>
</organism>